<dbReference type="SUPFAM" id="SSF52540">
    <property type="entry name" value="P-loop containing nucleoside triphosphate hydrolases"/>
    <property type="match status" value="2"/>
</dbReference>
<dbReference type="InterPro" id="IPR003593">
    <property type="entry name" value="AAA+_ATPase"/>
</dbReference>
<feature type="transmembrane region" description="Helical" evidence="12">
    <location>
        <begin position="73"/>
        <end position="92"/>
    </location>
</feature>
<evidence type="ECO:0000256" key="8">
    <source>
        <dbReference type="ARBA" id="ARBA00022989"/>
    </source>
</evidence>
<dbReference type="FunFam" id="1.20.1560.10:FF:000001">
    <property type="entry name" value="ATP-binding cassette subfamily C member 1"/>
    <property type="match status" value="1"/>
</dbReference>
<dbReference type="InterPro" id="IPR050173">
    <property type="entry name" value="ABC_transporter_C-like"/>
</dbReference>
<dbReference type="Gene3D" id="3.40.50.300">
    <property type="entry name" value="P-loop containing nucleotide triphosphate hydrolases"/>
    <property type="match status" value="3"/>
</dbReference>
<dbReference type="PROSITE" id="PS50929">
    <property type="entry name" value="ABC_TM1F"/>
    <property type="match status" value="2"/>
</dbReference>
<feature type="transmembrane region" description="Helical" evidence="12">
    <location>
        <begin position="46"/>
        <end position="67"/>
    </location>
</feature>
<feature type="transmembrane region" description="Helical" evidence="12">
    <location>
        <begin position="766"/>
        <end position="788"/>
    </location>
</feature>
<evidence type="ECO:0000256" key="3">
    <source>
        <dbReference type="ARBA" id="ARBA00022448"/>
    </source>
</evidence>
<dbReference type="GO" id="GO:0015431">
    <property type="term" value="F:ABC-type glutathione S-conjugate transporter activity"/>
    <property type="evidence" value="ECO:0007669"/>
    <property type="project" value="UniProtKB-EC"/>
</dbReference>
<dbReference type="InterPro" id="IPR036640">
    <property type="entry name" value="ABC1_TM_sf"/>
</dbReference>
<keyword evidence="6" id="KW-0547">Nucleotide-binding</keyword>
<sequence>MSRNTSDKWVVLIYQSLNLSSFGRKNFTLGEIVNLMSVDIQRISDFMLIATIILSAPFQITIAMILLWQQLGVATLAGVLFLVILMPFNGYMANKIRKYHLMQMKIKDNRIKILSETLNGIRVIKLYAWEKAFSDQVLKARDQEVNAHNKMTIYSSAITFMFLSSHLFICLISFMAFALFSPNNILDANKANVRLFTRLGLPLGRTFELLSKGGQCLVSLNRINDFINAKEVNENTISNDKHKTPLISIKNATFSWNKNIPPVLKNITLEVFDPKLVAVVGSVGAGKSSLLSALFGELEILEGSACVNGSVAYVPQEAWIQNKTLKENIVFTNELNDEYYERVLESCALVPDLAQLSDRDLTEIGEKKQRVSMARAVYSDRDIYLLDDPLRHLLFAVDTHVGKHLFDKTIGRNGLLKNKIRILVTNCVSILPNVDQIVVIKNGYVSELGTFDELISKNGYFAEFVTEYLLKESDNDLEKQVIYSSLKDKLCVKKVTNQTNSEFKKSDSKNDWKSEREISNTSSVGLKIYAKYIHSIGLSFCSLIIMSSIASIVAQILSGLWLSEWSDDSLDANKINDTNLRYIRLGVYAGIGVFDTMFTIMTNIFICLGCLRAAIHLHNVMLNRILKAPLLFYDTTPNGQILNRFSRDIDSVDISLVFSLRMTIPMGLRIFVSLLMITFQTYIICIAIFPLLLMYYYILKIYIRSSRQLKRIESTTRSPIYSHFSETVSGSASIRAYGVSHQFIQESNRRVDANHMCYYQRFTATCWLTISLEFLGSIIVLLTAIFVVLNRYKLSPGIAGLAISYSLNITSVLKSFVKSASGLETNIVSVERCLEYTETPTEAEGYDEITKPSSDWPERGEIKFKDYSTRYREGLDLVLKSITLEVKPKEKVGIVGRTGAGKSSLTLALFRLIEPVDGSIFIDSVDIRTLGLYDLRSRLTIIPQDPALFTGTLPLLRRTKILVLDEATAAVDMETDDLIQETIRKEFCLSTIVTIAHRLNTIIDYDKVLVMDEGMVAEFDSPQHLLADTNSIFYSMAKEANLV</sequence>
<dbReference type="EMBL" id="CAJPIZ010006594">
    <property type="protein sequence ID" value="CAG2109651.1"/>
    <property type="molecule type" value="Genomic_DNA"/>
</dbReference>
<evidence type="ECO:0000256" key="7">
    <source>
        <dbReference type="ARBA" id="ARBA00022840"/>
    </source>
</evidence>
<dbReference type="GO" id="GO:0005774">
    <property type="term" value="C:vacuolar membrane"/>
    <property type="evidence" value="ECO:0007669"/>
    <property type="project" value="UniProtKB-SubCell"/>
</dbReference>
<evidence type="ECO:0000313" key="15">
    <source>
        <dbReference type="EMBL" id="CAD7629221.1"/>
    </source>
</evidence>
<dbReference type="InterPro" id="IPR011527">
    <property type="entry name" value="ABC1_TM_dom"/>
</dbReference>
<proteinExistence type="inferred from homology"/>
<evidence type="ECO:0000256" key="4">
    <source>
        <dbReference type="ARBA" id="ARBA00022692"/>
    </source>
</evidence>
<dbReference type="FunFam" id="3.40.50.300:FF:002586">
    <property type="entry name" value="Putative abc transporter c family member"/>
    <property type="match status" value="1"/>
</dbReference>
<keyword evidence="3" id="KW-0813">Transport</keyword>
<feature type="transmembrane region" description="Helical" evidence="12">
    <location>
        <begin position="681"/>
        <end position="703"/>
    </location>
</feature>
<feature type="transmembrane region" description="Helical" evidence="12">
    <location>
        <begin position="582"/>
        <end position="615"/>
    </location>
</feature>
<evidence type="ECO:0000256" key="10">
    <source>
        <dbReference type="ARBA" id="ARBA00024220"/>
    </source>
</evidence>
<feature type="transmembrane region" description="Helical" evidence="12">
    <location>
        <begin position="153"/>
        <end position="180"/>
    </location>
</feature>
<dbReference type="EC" id="7.6.2.3" evidence="10"/>
<reference evidence="15" key="1">
    <citation type="submission" date="2020-11" db="EMBL/GenBank/DDBJ databases">
        <authorList>
            <person name="Tran Van P."/>
        </authorList>
    </citation>
    <scope>NUCLEOTIDE SEQUENCE</scope>
</reference>
<dbReference type="PANTHER" id="PTHR24223">
    <property type="entry name" value="ATP-BINDING CASSETTE SUB-FAMILY C"/>
    <property type="match status" value="1"/>
</dbReference>
<dbReference type="AlphaFoldDB" id="A0A7R9Q2P9"/>
<dbReference type="CDD" id="cd18603">
    <property type="entry name" value="ABC_6TM_MRP1_2_3_6_D2_like"/>
    <property type="match status" value="1"/>
</dbReference>
<evidence type="ECO:0000313" key="16">
    <source>
        <dbReference type="Proteomes" id="UP000759131"/>
    </source>
</evidence>
<evidence type="ECO:0000256" key="2">
    <source>
        <dbReference type="ARBA" id="ARBA00009726"/>
    </source>
</evidence>
<dbReference type="CDD" id="cd03250">
    <property type="entry name" value="ABCC_MRP_domain1"/>
    <property type="match status" value="1"/>
</dbReference>
<feature type="domain" description="ABC transporter" evidence="13">
    <location>
        <begin position="247"/>
        <end position="467"/>
    </location>
</feature>
<feature type="domain" description="ABC transporter" evidence="13">
    <location>
        <begin position="862"/>
        <end position="1038"/>
    </location>
</feature>
<dbReference type="Pfam" id="PF00005">
    <property type="entry name" value="ABC_tran"/>
    <property type="match status" value="2"/>
</dbReference>
<dbReference type="PANTHER" id="PTHR24223:SF443">
    <property type="entry name" value="MULTIDRUG-RESISTANCE LIKE PROTEIN 1, ISOFORM I"/>
    <property type="match status" value="1"/>
</dbReference>
<evidence type="ECO:0000259" key="13">
    <source>
        <dbReference type="PROSITE" id="PS50893"/>
    </source>
</evidence>
<evidence type="ECO:0000256" key="11">
    <source>
        <dbReference type="ARBA" id="ARBA00047523"/>
    </source>
</evidence>
<dbReference type="OrthoDB" id="10065830at2759"/>
<dbReference type="EMBL" id="OC861169">
    <property type="protein sequence ID" value="CAD7629221.1"/>
    <property type="molecule type" value="Genomic_DNA"/>
</dbReference>
<dbReference type="PROSITE" id="PS50893">
    <property type="entry name" value="ABC_TRANSPORTER_2"/>
    <property type="match status" value="2"/>
</dbReference>
<evidence type="ECO:0000256" key="1">
    <source>
        <dbReference type="ARBA" id="ARBA00004128"/>
    </source>
</evidence>
<dbReference type="GO" id="GO:0016887">
    <property type="term" value="F:ATP hydrolysis activity"/>
    <property type="evidence" value="ECO:0007669"/>
    <property type="project" value="InterPro"/>
</dbReference>
<feature type="transmembrane region" description="Helical" evidence="12">
    <location>
        <begin position="536"/>
        <end position="562"/>
    </location>
</feature>
<organism evidence="15">
    <name type="scientific">Medioppia subpectinata</name>
    <dbReference type="NCBI Taxonomy" id="1979941"/>
    <lineage>
        <taxon>Eukaryota</taxon>
        <taxon>Metazoa</taxon>
        <taxon>Ecdysozoa</taxon>
        <taxon>Arthropoda</taxon>
        <taxon>Chelicerata</taxon>
        <taxon>Arachnida</taxon>
        <taxon>Acari</taxon>
        <taxon>Acariformes</taxon>
        <taxon>Sarcoptiformes</taxon>
        <taxon>Oribatida</taxon>
        <taxon>Brachypylina</taxon>
        <taxon>Oppioidea</taxon>
        <taxon>Oppiidae</taxon>
        <taxon>Medioppia</taxon>
    </lineage>
</organism>
<keyword evidence="8 12" id="KW-1133">Transmembrane helix</keyword>
<evidence type="ECO:0000259" key="14">
    <source>
        <dbReference type="PROSITE" id="PS50929"/>
    </source>
</evidence>
<gene>
    <name evidence="15" type="ORF">OSB1V03_LOCUS9638</name>
</gene>
<feature type="domain" description="ABC transmembrane type-1" evidence="14">
    <location>
        <begin position="14"/>
        <end position="188"/>
    </location>
</feature>
<keyword evidence="16" id="KW-1185">Reference proteome</keyword>
<dbReference type="InterPro" id="IPR027417">
    <property type="entry name" value="P-loop_NTPase"/>
</dbReference>
<comment type="similarity">
    <text evidence="2">Belongs to the ABC transporter superfamily. ABCC family. Conjugate transporter (TC 3.A.1.208) subfamily.</text>
</comment>
<protein>
    <recommendedName>
        <fullName evidence="10">ABC-type glutathione-S-conjugate transporter</fullName>
        <ecNumber evidence="10">7.6.2.3</ecNumber>
    </recommendedName>
</protein>
<evidence type="ECO:0000256" key="12">
    <source>
        <dbReference type="SAM" id="Phobius"/>
    </source>
</evidence>
<dbReference type="Proteomes" id="UP000759131">
    <property type="component" value="Unassembled WGS sequence"/>
</dbReference>
<comment type="catalytic activity">
    <reaction evidence="11">
        <text>leukotriene C4(in) + ATP + H2O = leukotriene C4(out) + ADP + phosphate + H(+)</text>
        <dbReference type="Rhea" id="RHEA:38963"/>
        <dbReference type="ChEBI" id="CHEBI:15377"/>
        <dbReference type="ChEBI" id="CHEBI:15378"/>
        <dbReference type="ChEBI" id="CHEBI:30616"/>
        <dbReference type="ChEBI" id="CHEBI:43474"/>
        <dbReference type="ChEBI" id="CHEBI:57973"/>
        <dbReference type="ChEBI" id="CHEBI:456216"/>
    </reaction>
    <physiologicalReaction direction="left-to-right" evidence="11">
        <dbReference type="Rhea" id="RHEA:38964"/>
    </physiologicalReaction>
</comment>
<keyword evidence="5" id="KW-0677">Repeat</keyword>
<evidence type="ECO:0000256" key="5">
    <source>
        <dbReference type="ARBA" id="ARBA00022737"/>
    </source>
</evidence>
<comment type="subcellular location">
    <subcellularLocation>
        <location evidence="1">Vacuole membrane</location>
        <topology evidence="1">Multi-pass membrane protein</topology>
    </subcellularLocation>
</comment>
<keyword evidence="4 12" id="KW-0812">Transmembrane</keyword>
<feature type="domain" description="ABC transmembrane type-1" evidence="14">
    <location>
        <begin position="543"/>
        <end position="825"/>
    </location>
</feature>
<dbReference type="SMART" id="SM00382">
    <property type="entry name" value="AAA"/>
    <property type="match status" value="2"/>
</dbReference>
<dbReference type="GO" id="GO:0005524">
    <property type="term" value="F:ATP binding"/>
    <property type="evidence" value="ECO:0007669"/>
    <property type="project" value="UniProtKB-KW"/>
</dbReference>
<dbReference type="SUPFAM" id="SSF90123">
    <property type="entry name" value="ABC transporter transmembrane region"/>
    <property type="match status" value="2"/>
</dbReference>
<dbReference type="InterPro" id="IPR003439">
    <property type="entry name" value="ABC_transporter-like_ATP-bd"/>
</dbReference>
<accession>A0A7R9Q2P9</accession>
<evidence type="ECO:0000256" key="6">
    <source>
        <dbReference type="ARBA" id="ARBA00022741"/>
    </source>
</evidence>
<keyword evidence="7" id="KW-0067">ATP-binding</keyword>
<dbReference type="FunFam" id="3.40.50.300:FF:000997">
    <property type="entry name" value="Multidrug resistance-associated protein 1"/>
    <property type="match status" value="1"/>
</dbReference>
<name>A0A7R9Q2P9_9ACAR</name>
<dbReference type="Pfam" id="PF00664">
    <property type="entry name" value="ABC_membrane"/>
    <property type="match status" value="2"/>
</dbReference>
<dbReference type="CDD" id="cd03244">
    <property type="entry name" value="ABCC_MRP_domain2"/>
    <property type="match status" value="1"/>
</dbReference>
<dbReference type="Gene3D" id="1.20.1560.10">
    <property type="entry name" value="ABC transporter type 1, transmembrane domain"/>
    <property type="match status" value="2"/>
</dbReference>
<keyword evidence="9 12" id="KW-0472">Membrane</keyword>
<evidence type="ECO:0000256" key="9">
    <source>
        <dbReference type="ARBA" id="ARBA00023136"/>
    </source>
</evidence>